<protein>
    <recommendedName>
        <fullName evidence="3">MarR family transcriptional regulator</fullName>
    </recommendedName>
</protein>
<dbReference type="InterPro" id="IPR036388">
    <property type="entry name" value="WH-like_DNA-bd_sf"/>
</dbReference>
<dbReference type="SUPFAM" id="SSF46785">
    <property type="entry name" value="Winged helix' DNA-binding domain"/>
    <property type="match status" value="1"/>
</dbReference>
<dbReference type="InterPro" id="IPR027417">
    <property type="entry name" value="P-loop_NTPase"/>
</dbReference>
<name>A0ABV5GR54_9FLAO</name>
<organism evidence="1 2">
    <name type="scientific">Flavobacterium jumunjinense</name>
    <dbReference type="NCBI Taxonomy" id="998845"/>
    <lineage>
        <taxon>Bacteria</taxon>
        <taxon>Pseudomonadati</taxon>
        <taxon>Bacteroidota</taxon>
        <taxon>Flavobacteriia</taxon>
        <taxon>Flavobacteriales</taxon>
        <taxon>Flavobacteriaceae</taxon>
        <taxon>Flavobacterium</taxon>
    </lineage>
</organism>
<comment type="caution">
    <text evidence="1">The sequence shown here is derived from an EMBL/GenBank/DDBJ whole genome shotgun (WGS) entry which is preliminary data.</text>
</comment>
<sequence>MENKQKFLDFAESLKLVRKTRIEDFIDDKNIDDIYTDLLPNNGIINKLNLPRTTLLVGRKGTGKSTIFQKSQKDLIANKKCISIYIDVKSLFDNSTPEIPKEAQELSIDFHKYLLYSNLVKEIILETRNKLVDFVKGSIIKKILGFDHNQISAINEELNLIEISIKDVIKTVDISLVNTFKRIDESKQEKSGNLDLNIQKKPSLGASANATSGQMVKSEFEQTLVKYLDIKKSLINSLIKIKSILNIDHLYIFLDDYSEIDEDAQKIFMDWFITPLDNQSEDFVKFKIAAYPHRFYYGKLDNSKIDEISLDFFDAFYSFENKANISKMESLALDYTKRLIKRRLDLFFPNNHWEKFFEISETELLDLLFSVSFNIPRKIGYILSYCYESCLIHNHKISKIAIENAAQRYYTDVTLKYFIANQFVSRPFSDKISNEHQFELLNRIINRQKTNSSPINRSTIKGKPTNHFTVNKSISSLLDNLELNGFITTYNNVIDSTSELSVIYSLDYGLSKRHGLNFSRAYNDKLLKYFSHSRFNMNVLIADYFNKTQVIKCSKDHEFPYELLENMKLFKMKCPECLEEGHISVCELTVSNTEIKEQLKLIEQAQLKKFSFYEFQVLDYLKTINKTVSSDIISNALDKSTTTVNSTLQKLMARGFVKSDIQASRQLKKDLYLITEKGDKYVSKILVLIKEIIDKKENKKTKKQELILKS</sequence>
<dbReference type="Gene3D" id="1.10.10.10">
    <property type="entry name" value="Winged helix-like DNA-binding domain superfamily/Winged helix DNA-binding domain"/>
    <property type="match status" value="1"/>
</dbReference>
<gene>
    <name evidence="1" type="ORF">ACFFVF_13165</name>
</gene>
<dbReference type="EMBL" id="JBHMEY010000054">
    <property type="protein sequence ID" value="MFB9097471.1"/>
    <property type="molecule type" value="Genomic_DNA"/>
</dbReference>
<dbReference type="RefSeq" id="WP_236453174.1">
    <property type="nucleotide sequence ID" value="NZ_CBCSGE010000026.1"/>
</dbReference>
<reference evidence="1 2" key="1">
    <citation type="submission" date="2024-09" db="EMBL/GenBank/DDBJ databases">
        <authorList>
            <person name="Sun Q."/>
            <person name="Mori K."/>
        </authorList>
    </citation>
    <scope>NUCLEOTIDE SEQUENCE [LARGE SCALE GENOMIC DNA]</scope>
    <source>
        <strain evidence="1 2">CECT 7955</strain>
    </source>
</reference>
<dbReference type="Proteomes" id="UP001589607">
    <property type="component" value="Unassembled WGS sequence"/>
</dbReference>
<proteinExistence type="predicted"/>
<dbReference type="InterPro" id="IPR036390">
    <property type="entry name" value="WH_DNA-bd_sf"/>
</dbReference>
<accession>A0ABV5GR54</accession>
<evidence type="ECO:0000313" key="1">
    <source>
        <dbReference type="EMBL" id="MFB9097471.1"/>
    </source>
</evidence>
<dbReference type="SUPFAM" id="SSF52540">
    <property type="entry name" value="P-loop containing nucleoside triphosphate hydrolases"/>
    <property type="match status" value="1"/>
</dbReference>
<evidence type="ECO:0000313" key="2">
    <source>
        <dbReference type="Proteomes" id="UP001589607"/>
    </source>
</evidence>
<keyword evidence="2" id="KW-1185">Reference proteome</keyword>
<evidence type="ECO:0008006" key="3">
    <source>
        <dbReference type="Google" id="ProtNLM"/>
    </source>
</evidence>